<feature type="transmembrane region" description="Helical" evidence="1">
    <location>
        <begin position="94"/>
        <end position="116"/>
    </location>
</feature>
<keyword evidence="4" id="KW-1185">Reference proteome</keyword>
<keyword evidence="2" id="KW-0732">Signal</keyword>
<feature type="transmembrane region" description="Helical" evidence="1">
    <location>
        <begin position="278"/>
        <end position="308"/>
    </location>
</feature>
<feature type="transmembrane region" description="Helical" evidence="1">
    <location>
        <begin position="174"/>
        <end position="194"/>
    </location>
</feature>
<protein>
    <submittedName>
        <fullName evidence="3">Uncharacterized protein</fullName>
    </submittedName>
</protein>
<dbReference type="Proteomes" id="UP000554235">
    <property type="component" value="Unassembled WGS sequence"/>
</dbReference>
<dbReference type="OrthoDB" id="3009728at2759"/>
<evidence type="ECO:0000313" key="4">
    <source>
        <dbReference type="Proteomes" id="UP000554235"/>
    </source>
</evidence>
<name>A0A8H4PLA6_9HYPO</name>
<evidence type="ECO:0000313" key="3">
    <source>
        <dbReference type="EMBL" id="KAF4470147.1"/>
    </source>
</evidence>
<proteinExistence type="predicted"/>
<feature type="transmembrane region" description="Helical" evidence="1">
    <location>
        <begin position="314"/>
        <end position="333"/>
    </location>
</feature>
<keyword evidence="1" id="KW-0812">Transmembrane</keyword>
<comment type="caution">
    <text evidence="3">The sequence shown here is derived from an EMBL/GenBank/DDBJ whole genome shotgun (WGS) entry which is preliminary data.</text>
</comment>
<gene>
    <name evidence="3" type="ORF">FALBO_2946</name>
</gene>
<dbReference type="AlphaFoldDB" id="A0A8H4PLA6"/>
<feature type="signal peptide" evidence="2">
    <location>
        <begin position="1"/>
        <end position="30"/>
    </location>
</feature>
<keyword evidence="1" id="KW-0472">Membrane</keyword>
<accession>A0A8H4PLA6</accession>
<dbReference type="EMBL" id="JAADYS010000389">
    <property type="protein sequence ID" value="KAF4470147.1"/>
    <property type="molecule type" value="Genomic_DNA"/>
</dbReference>
<organism evidence="3 4">
    <name type="scientific">Fusarium albosuccineum</name>
    <dbReference type="NCBI Taxonomy" id="1237068"/>
    <lineage>
        <taxon>Eukaryota</taxon>
        <taxon>Fungi</taxon>
        <taxon>Dikarya</taxon>
        <taxon>Ascomycota</taxon>
        <taxon>Pezizomycotina</taxon>
        <taxon>Sordariomycetes</taxon>
        <taxon>Hypocreomycetidae</taxon>
        <taxon>Hypocreales</taxon>
        <taxon>Nectriaceae</taxon>
        <taxon>Fusarium</taxon>
        <taxon>Fusarium decemcellulare species complex</taxon>
    </lineage>
</organism>
<keyword evidence="1" id="KW-1133">Transmembrane helix</keyword>
<sequence>MARPTKPFGRLGFLITVIIVLCHHATPARALGRSYAQYEHFFPAWEHIIKDQLQRDCQEPLTNYRNRSEPAPQVGYQVIGCILETMPEFRKAELAAAAVILGLAPTVLQLLSASYLDTAVLAFRRPGLALLLSMSSSGVRPLTATEYDDFITKMGTDPFRTNFGRPRSFWAPRLVSLAEYAIAAGAVANNAYLAYQLSIWAVCTFAPANDFLPAVWTAACVAIHIVGYVAARLRIKVDERDDMEAVGLQRGPWHRILNELTPTPWQSRLKVNPGKETGWFLVLVSTLYVGTALQAFYGTIILSSLVFLSVRDSAIVVIRLVASALFARGVLIYELAGFRTDKEGFGPSEKSYSAVELEQLNRDRGFNR</sequence>
<evidence type="ECO:0000256" key="1">
    <source>
        <dbReference type="SAM" id="Phobius"/>
    </source>
</evidence>
<reference evidence="3 4" key="1">
    <citation type="submission" date="2020-01" db="EMBL/GenBank/DDBJ databases">
        <title>Identification and distribution of gene clusters putatively required for synthesis of sphingolipid metabolism inhibitors in phylogenetically diverse species of the filamentous fungus Fusarium.</title>
        <authorList>
            <person name="Kim H.-S."/>
            <person name="Busman M."/>
            <person name="Brown D.W."/>
            <person name="Divon H."/>
            <person name="Uhlig S."/>
            <person name="Proctor R.H."/>
        </authorList>
    </citation>
    <scope>NUCLEOTIDE SEQUENCE [LARGE SCALE GENOMIC DNA]</scope>
    <source>
        <strain evidence="3 4">NRRL 20459</strain>
    </source>
</reference>
<evidence type="ECO:0000256" key="2">
    <source>
        <dbReference type="SAM" id="SignalP"/>
    </source>
</evidence>
<feature type="chain" id="PRO_5034550347" evidence="2">
    <location>
        <begin position="31"/>
        <end position="368"/>
    </location>
</feature>
<feature type="transmembrane region" description="Helical" evidence="1">
    <location>
        <begin position="214"/>
        <end position="231"/>
    </location>
</feature>